<evidence type="ECO:0000313" key="4">
    <source>
        <dbReference type="Proteomes" id="UP001595530"/>
    </source>
</evidence>
<reference evidence="4" key="1">
    <citation type="journal article" date="2019" name="Int. J. Syst. Evol. Microbiol.">
        <title>The Global Catalogue of Microorganisms (GCM) 10K type strain sequencing project: providing services to taxonomists for standard genome sequencing and annotation.</title>
        <authorList>
            <consortium name="The Broad Institute Genomics Platform"/>
            <consortium name="The Broad Institute Genome Sequencing Center for Infectious Disease"/>
            <person name="Wu L."/>
            <person name="Ma J."/>
        </authorList>
    </citation>
    <scope>NUCLEOTIDE SEQUENCE [LARGE SCALE GENOMIC DNA]</scope>
    <source>
        <strain evidence="4">KCTC 42986</strain>
    </source>
</reference>
<dbReference type="SUPFAM" id="SSF54427">
    <property type="entry name" value="NTF2-like"/>
    <property type="match status" value="1"/>
</dbReference>
<evidence type="ECO:0000256" key="1">
    <source>
        <dbReference type="HAMAP-Rule" id="MF_00612"/>
    </source>
</evidence>
<dbReference type="InterPro" id="IPR032710">
    <property type="entry name" value="NTF2-like_dom_sf"/>
</dbReference>
<dbReference type="RefSeq" id="WP_390327769.1">
    <property type="nucleotide sequence ID" value="NZ_JBHRTP010000031.1"/>
</dbReference>
<proteinExistence type="inferred from homology"/>
<accession>A0ABV7F071</accession>
<dbReference type="Pfam" id="PF17775">
    <property type="entry name" value="YchJ_M-like"/>
    <property type="match status" value="1"/>
</dbReference>
<comment type="caution">
    <text evidence="3">The sequence shown here is derived from an EMBL/GenBank/DDBJ whole genome shotgun (WGS) entry which is preliminary data.</text>
</comment>
<evidence type="ECO:0000313" key="3">
    <source>
        <dbReference type="EMBL" id="MFC3108442.1"/>
    </source>
</evidence>
<sequence length="134" mass="15033">MTRPSPSQPCPCGLGPFAQCCGRYLGGAQVPANAQQLMRSRYTAFVLRDEAYLRASWHPDTCPDGPLCEDGIKWLGLELLRHQEDGDGRHATVEFVARYKVNGRAQRLHEVSRFVRDGEPGARWRYLDGSFPGQ</sequence>
<keyword evidence="4" id="KW-1185">Reference proteome</keyword>
<organism evidence="3 4">
    <name type="scientific">Undibacterium arcticum</name>
    <dbReference type="NCBI Taxonomy" id="1762892"/>
    <lineage>
        <taxon>Bacteria</taxon>
        <taxon>Pseudomonadati</taxon>
        <taxon>Pseudomonadota</taxon>
        <taxon>Betaproteobacteria</taxon>
        <taxon>Burkholderiales</taxon>
        <taxon>Oxalobacteraceae</taxon>
        <taxon>Undibacterium</taxon>
    </lineage>
</organism>
<name>A0ABV7F071_9BURK</name>
<dbReference type="EMBL" id="JBHRTP010000031">
    <property type="protein sequence ID" value="MFC3108442.1"/>
    <property type="molecule type" value="Genomic_DNA"/>
</dbReference>
<gene>
    <name evidence="3" type="ORF">ACFOFO_10785</name>
</gene>
<dbReference type="InterPro" id="IPR048469">
    <property type="entry name" value="YchJ-like_M"/>
</dbReference>
<dbReference type="InterPro" id="IPR023006">
    <property type="entry name" value="YchJ-like"/>
</dbReference>
<feature type="domain" description="YchJ-like middle NTF2-like" evidence="2">
    <location>
        <begin position="33"/>
        <end position="129"/>
    </location>
</feature>
<comment type="similarity">
    <text evidence="1">Belongs to the UPF0225 family.</text>
</comment>
<dbReference type="HAMAP" id="MF_00612">
    <property type="entry name" value="UPF0225"/>
    <property type="match status" value="1"/>
</dbReference>
<dbReference type="Gene3D" id="3.10.450.50">
    <property type="match status" value="1"/>
</dbReference>
<evidence type="ECO:0000259" key="2">
    <source>
        <dbReference type="Pfam" id="PF17775"/>
    </source>
</evidence>
<dbReference type="Proteomes" id="UP001595530">
    <property type="component" value="Unassembled WGS sequence"/>
</dbReference>
<protein>
    <recommendedName>
        <fullName evidence="1">UPF0225 protein ACFOFO_10785</fullName>
    </recommendedName>
</protein>